<accession>A0A1H5IKA3</accession>
<sequence>MKDFTLLAVFTFPHEYAILRLLFDQEGIRYVFQNETMIGVFPFYSNALGGIKLKVHKEDLQRSKEILESLDDTSTPLRIV</sequence>
<protein>
    <submittedName>
        <fullName evidence="1">Putative signal transducing protein</fullName>
    </submittedName>
</protein>
<organism evidence="1 2">
    <name type="scientific">Salinimicrobium catena</name>
    <dbReference type="NCBI Taxonomy" id="390640"/>
    <lineage>
        <taxon>Bacteria</taxon>
        <taxon>Pseudomonadati</taxon>
        <taxon>Bacteroidota</taxon>
        <taxon>Flavobacteriia</taxon>
        <taxon>Flavobacteriales</taxon>
        <taxon>Flavobacteriaceae</taxon>
        <taxon>Salinimicrobium</taxon>
    </lineage>
</organism>
<dbReference type="STRING" id="390640.SAMN04488034_101456"/>
<dbReference type="OrthoDB" id="8480302at2"/>
<gene>
    <name evidence="1" type="ORF">SAMN04488034_101456</name>
</gene>
<dbReference type="RefSeq" id="WP_093111310.1">
    <property type="nucleotide sequence ID" value="NZ_FNGG01000001.1"/>
</dbReference>
<dbReference type="EMBL" id="FNUG01000001">
    <property type="protein sequence ID" value="SEE40666.1"/>
    <property type="molecule type" value="Genomic_DNA"/>
</dbReference>
<name>A0A1H5IKA3_9FLAO</name>
<evidence type="ECO:0000313" key="2">
    <source>
        <dbReference type="Proteomes" id="UP000199448"/>
    </source>
</evidence>
<keyword evidence="2" id="KW-1185">Reference proteome</keyword>
<dbReference type="AlphaFoldDB" id="A0A1H5IKA3"/>
<reference evidence="1 2" key="1">
    <citation type="submission" date="2016-10" db="EMBL/GenBank/DDBJ databases">
        <authorList>
            <person name="de Groot N.N."/>
        </authorList>
    </citation>
    <scope>NUCLEOTIDE SEQUENCE [LARGE SCALE GENOMIC DNA]</scope>
    <source>
        <strain evidence="1 2">DSM 23553</strain>
    </source>
</reference>
<proteinExistence type="predicted"/>
<evidence type="ECO:0000313" key="1">
    <source>
        <dbReference type="EMBL" id="SEE40666.1"/>
    </source>
</evidence>
<dbReference type="Proteomes" id="UP000199448">
    <property type="component" value="Unassembled WGS sequence"/>
</dbReference>